<comment type="caution">
    <text evidence="1">The sequence shown here is derived from an EMBL/GenBank/DDBJ whole genome shotgun (WGS) entry which is preliminary data.</text>
</comment>
<evidence type="ECO:0000313" key="2">
    <source>
        <dbReference type="Proteomes" id="UP000797356"/>
    </source>
</evidence>
<sequence length="137" mass="15655">MPVKQALIVGSIGIIKSMWRACDFCSRIVYFEDQDKIPKYHLEAAKMHAILKNTSMFFWAYEKGFNKRKLKVKEFLSIDTKFLTLLDIDAKQLLLELWDSPLDTSFKIAKMSLDVVLETGGAQEGMGFIMEPGTENP</sequence>
<reference evidence="1" key="2">
    <citation type="submission" date="2019-07" db="EMBL/GenBank/DDBJ databases">
        <authorList>
            <person name="Yang Y."/>
            <person name="Bocs S."/>
            <person name="Baudouin L."/>
        </authorList>
    </citation>
    <scope>NUCLEOTIDE SEQUENCE</scope>
    <source>
        <tissue evidence="1">Spear leaf of Hainan Tall coconut</tissue>
    </source>
</reference>
<accession>A0A8K0I258</accession>
<keyword evidence="2" id="KW-1185">Reference proteome</keyword>
<name>A0A8K0I258_COCNU</name>
<dbReference type="AlphaFoldDB" id="A0A8K0I258"/>
<organism evidence="1 2">
    <name type="scientific">Cocos nucifera</name>
    <name type="common">Coconut palm</name>
    <dbReference type="NCBI Taxonomy" id="13894"/>
    <lineage>
        <taxon>Eukaryota</taxon>
        <taxon>Viridiplantae</taxon>
        <taxon>Streptophyta</taxon>
        <taxon>Embryophyta</taxon>
        <taxon>Tracheophyta</taxon>
        <taxon>Spermatophyta</taxon>
        <taxon>Magnoliopsida</taxon>
        <taxon>Liliopsida</taxon>
        <taxon>Arecaceae</taxon>
        <taxon>Arecoideae</taxon>
        <taxon>Cocoseae</taxon>
        <taxon>Attaleinae</taxon>
        <taxon>Cocos</taxon>
    </lineage>
</organism>
<evidence type="ECO:0000313" key="1">
    <source>
        <dbReference type="EMBL" id="KAG1334104.1"/>
    </source>
</evidence>
<proteinExistence type="predicted"/>
<dbReference type="Proteomes" id="UP000797356">
    <property type="component" value="Chromosome 3"/>
</dbReference>
<gene>
    <name evidence="1" type="ORF">COCNU_03G002230</name>
</gene>
<dbReference type="EMBL" id="CM017874">
    <property type="protein sequence ID" value="KAG1334104.1"/>
    <property type="molecule type" value="Genomic_DNA"/>
</dbReference>
<reference evidence="1" key="1">
    <citation type="journal article" date="2017" name="Gigascience">
        <title>The genome draft of coconut (Cocos nucifera).</title>
        <authorList>
            <person name="Xiao Y."/>
            <person name="Xu P."/>
            <person name="Fan H."/>
            <person name="Baudouin L."/>
            <person name="Xia W."/>
            <person name="Bocs S."/>
            <person name="Xu J."/>
            <person name="Li Q."/>
            <person name="Guo A."/>
            <person name="Zhou L."/>
            <person name="Li J."/>
            <person name="Wu Y."/>
            <person name="Ma Z."/>
            <person name="Armero A."/>
            <person name="Issali A.E."/>
            <person name="Liu N."/>
            <person name="Peng M."/>
            <person name="Yang Y."/>
        </authorList>
    </citation>
    <scope>NUCLEOTIDE SEQUENCE</scope>
    <source>
        <tissue evidence="1">Spear leaf of Hainan Tall coconut</tissue>
    </source>
</reference>
<protein>
    <submittedName>
        <fullName evidence="1">Uncharacterized protein</fullName>
    </submittedName>
</protein>